<organism evidence="11 12">
    <name type="scientific">Clostridium innocuum</name>
    <dbReference type="NCBI Taxonomy" id="1522"/>
    <lineage>
        <taxon>Bacteria</taxon>
        <taxon>Bacillati</taxon>
        <taxon>Bacillota</taxon>
        <taxon>Clostridia</taxon>
        <taxon>Eubacteriales</taxon>
        <taxon>Clostridiaceae</taxon>
        <taxon>Clostridium</taxon>
    </lineage>
</organism>
<proteinExistence type="predicted"/>
<evidence type="ECO:0000256" key="8">
    <source>
        <dbReference type="PIRNR" id="PIRNR006351"/>
    </source>
</evidence>
<dbReference type="GO" id="GO:0005886">
    <property type="term" value="C:plasma membrane"/>
    <property type="evidence" value="ECO:0007669"/>
    <property type="project" value="UniProtKB-SubCell"/>
</dbReference>
<dbReference type="OrthoDB" id="1641940at2"/>
<protein>
    <recommendedName>
        <fullName evidence="8">Permease IIC component</fullName>
    </recommendedName>
</protein>
<evidence type="ECO:0000313" key="11">
    <source>
        <dbReference type="EMBL" id="RGC14537.1"/>
    </source>
</evidence>
<comment type="caution">
    <text evidence="11">The sequence shown here is derived from an EMBL/GenBank/DDBJ whole genome shotgun (WGS) entry which is preliminary data.</text>
</comment>
<gene>
    <name evidence="11" type="ORF">DXA38_13530</name>
</gene>
<keyword evidence="5 9" id="KW-0812">Transmembrane</keyword>
<dbReference type="GO" id="GO:1902815">
    <property type="term" value="P:N,N'-diacetylchitobiose import"/>
    <property type="evidence" value="ECO:0007669"/>
    <property type="project" value="TreeGrafter"/>
</dbReference>
<dbReference type="AlphaFoldDB" id="A0A3E2VU83"/>
<accession>A0A3E2VU83</accession>
<dbReference type="Proteomes" id="UP000260025">
    <property type="component" value="Unassembled WGS sequence"/>
</dbReference>
<feature type="transmembrane region" description="Helical" evidence="9">
    <location>
        <begin position="93"/>
        <end position="110"/>
    </location>
</feature>
<dbReference type="GO" id="GO:0008982">
    <property type="term" value="F:protein-N(PI)-phosphohistidine-sugar phosphotransferase activity"/>
    <property type="evidence" value="ECO:0007669"/>
    <property type="project" value="UniProtKB-UniRule"/>
</dbReference>
<dbReference type="PIRSF" id="PIRSF006351">
    <property type="entry name" value="PTS_EIIC-Cellobiose"/>
    <property type="match status" value="1"/>
</dbReference>
<comment type="function">
    <text evidence="8">The phosphoenolpyruvate-dependent sugar phosphotransferase system (PTS), a major carbohydrate active -transport system, catalyzes the phosphorylation of incoming sugar substrates concomitant with their translocation across the cell membrane.</text>
</comment>
<feature type="transmembrane region" description="Helical" evidence="9">
    <location>
        <begin position="61"/>
        <end position="81"/>
    </location>
</feature>
<dbReference type="InterPro" id="IPR004796">
    <property type="entry name" value="PTS_IIC_cello"/>
</dbReference>
<dbReference type="PANTHER" id="PTHR33989:SF4">
    <property type="entry name" value="PTS SYSTEM N,N'-DIACETYLCHITOBIOSE-SPECIFIC EIIC COMPONENT"/>
    <property type="match status" value="1"/>
</dbReference>
<evidence type="ECO:0000256" key="1">
    <source>
        <dbReference type="ARBA" id="ARBA00004651"/>
    </source>
</evidence>
<evidence type="ECO:0000256" key="6">
    <source>
        <dbReference type="ARBA" id="ARBA00022989"/>
    </source>
</evidence>
<evidence type="ECO:0000256" key="5">
    <source>
        <dbReference type="ARBA" id="ARBA00022692"/>
    </source>
</evidence>
<dbReference type="InterPro" id="IPR051088">
    <property type="entry name" value="PTS_Sugar-EIIC/EIIB"/>
</dbReference>
<evidence type="ECO:0000313" key="12">
    <source>
        <dbReference type="Proteomes" id="UP000260025"/>
    </source>
</evidence>
<keyword evidence="4 8" id="KW-0762">Sugar transport</keyword>
<feature type="transmembrane region" description="Helical" evidence="9">
    <location>
        <begin position="269"/>
        <end position="290"/>
    </location>
</feature>
<evidence type="ECO:0000256" key="7">
    <source>
        <dbReference type="ARBA" id="ARBA00023136"/>
    </source>
</evidence>
<feature type="transmembrane region" description="Helical" evidence="9">
    <location>
        <begin position="210"/>
        <end position="226"/>
    </location>
</feature>
<evidence type="ECO:0000256" key="2">
    <source>
        <dbReference type="ARBA" id="ARBA00022448"/>
    </source>
</evidence>
<dbReference type="InterPro" id="IPR003352">
    <property type="entry name" value="PTS_EIIC"/>
</dbReference>
<dbReference type="PROSITE" id="PS51105">
    <property type="entry name" value="PTS_EIIC_TYPE_3"/>
    <property type="match status" value="1"/>
</dbReference>
<keyword evidence="3 8" id="KW-1003">Cell membrane</keyword>
<feature type="transmembrane region" description="Helical" evidence="9">
    <location>
        <begin position="329"/>
        <end position="348"/>
    </location>
</feature>
<keyword evidence="6 9" id="KW-1133">Transmembrane helix</keyword>
<comment type="subcellular location">
    <subcellularLocation>
        <location evidence="1">Cell membrane</location>
        <topology evidence="1">Multi-pass membrane protein</topology>
    </subcellularLocation>
</comment>
<evidence type="ECO:0000256" key="9">
    <source>
        <dbReference type="SAM" id="Phobius"/>
    </source>
</evidence>
<dbReference type="RefSeq" id="WP_117443631.1">
    <property type="nucleotide sequence ID" value="NZ_QVEV01000020.1"/>
</dbReference>
<keyword evidence="2 8" id="KW-0813">Transport</keyword>
<dbReference type="PANTHER" id="PTHR33989">
    <property type="match status" value="1"/>
</dbReference>
<dbReference type="Pfam" id="PF02378">
    <property type="entry name" value="PTS_EIIC"/>
    <property type="match status" value="1"/>
</dbReference>
<keyword evidence="7 8" id="KW-0472">Membrane</keyword>
<feature type="transmembrane region" description="Helical" evidence="9">
    <location>
        <begin position="170"/>
        <end position="190"/>
    </location>
</feature>
<evidence type="ECO:0000256" key="3">
    <source>
        <dbReference type="ARBA" id="ARBA00022475"/>
    </source>
</evidence>
<feature type="domain" description="PTS EIIC type-3" evidence="10">
    <location>
        <begin position="8"/>
        <end position="396"/>
    </location>
</feature>
<evidence type="ECO:0000259" key="10">
    <source>
        <dbReference type="PROSITE" id="PS51105"/>
    </source>
</evidence>
<dbReference type="GO" id="GO:0009401">
    <property type="term" value="P:phosphoenolpyruvate-dependent sugar phosphotransferase system"/>
    <property type="evidence" value="ECO:0007669"/>
    <property type="project" value="InterPro"/>
</dbReference>
<name>A0A3E2VU83_CLOIN</name>
<feature type="transmembrane region" description="Helical" evidence="9">
    <location>
        <begin position="24"/>
        <end position="49"/>
    </location>
</feature>
<dbReference type="EMBL" id="QVEV01000020">
    <property type="protein sequence ID" value="RGC14537.1"/>
    <property type="molecule type" value="Genomic_DNA"/>
</dbReference>
<feature type="transmembrane region" description="Helical" evidence="9">
    <location>
        <begin position="379"/>
        <end position="397"/>
    </location>
</feature>
<sequence>MKKIMLWITDKFAPKMNKVVENPWVAAVAGSMMKGLPFILAGSLISFYNVFRSYVSALPDLGKVADFSFGFISIFLAFLVANQCMEKKKLSRYTIVAGLISIAVFVMFSMPEFNEQGEIILTFNRMGATGMLVAMLVGLFTGCIFNLYSKLHIFENNVTIPDFVTEWINNLIPILCILLISTTIVFTIQFDIFDFILSLFSPLQNFGQTLPGFVLICLIPAVLYTLGVSNWLFYAASLPIFMAGIQGNIEAVAAGKEAVNIVTSETVFTAALITMGGMGATLPLNVMMMFSKAKKLKVMGRICIGPSIFNINEPLVFGAPIAFNPIMMVPFWLNSIAGPVIIWFSMRLDLLNIPYRMMQIGQIPAPFSSVMITEDMRAVIVYIILFAVYYIIWLPFFKVYEVQCLNEGE</sequence>
<evidence type="ECO:0000256" key="4">
    <source>
        <dbReference type="ARBA" id="ARBA00022597"/>
    </source>
</evidence>
<dbReference type="InterPro" id="IPR004501">
    <property type="entry name" value="PTS_EIIC_3"/>
</dbReference>
<reference evidence="11 12" key="1">
    <citation type="submission" date="2018-08" db="EMBL/GenBank/DDBJ databases">
        <title>A genome reference for cultivated species of the human gut microbiota.</title>
        <authorList>
            <person name="Zou Y."/>
            <person name="Xue W."/>
            <person name="Luo G."/>
        </authorList>
    </citation>
    <scope>NUCLEOTIDE SEQUENCE [LARGE SCALE GENOMIC DNA]</scope>
    <source>
        <strain evidence="11 12">OF01-2LB</strain>
    </source>
</reference>
<feature type="transmembrane region" description="Helical" evidence="9">
    <location>
        <begin position="130"/>
        <end position="149"/>
    </location>
</feature>